<keyword evidence="3 6" id="KW-0597">Phosphoprotein</keyword>
<dbReference type="SMART" id="SM00387">
    <property type="entry name" value="HATPase_c"/>
    <property type="match status" value="1"/>
</dbReference>
<dbReference type="EMBL" id="CP015136">
    <property type="protein sequence ID" value="AMY08766.1"/>
    <property type="molecule type" value="Genomic_DNA"/>
</dbReference>
<dbReference type="SMART" id="SM00448">
    <property type="entry name" value="REC"/>
    <property type="match status" value="1"/>
</dbReference>
<protein>
    <recommendedName>
        <fullName evidence="2">histidine kinase</fullName>
        <ecNumber evidence="2">2.7.13.3</ecNumber>
    </recommendedName>
</protein>
<evidence type="ECO:0000256" key="5">
    <source>
        <dbReference type="ARBA" id="ARBA00022777"/>
    </source>
</evidence>
<dbReference type="SUPFAM" id="SSF47384">
    <property type="entry name" value="Homodimeric domain of signal transducing histidine kinase"/>
    <property type="match status" value="1"/>
</dbReference>
<dbReference type="KEGG" id="abac:LuPra_01971"/>
<dbReference type="InterPro" id="IPR003661">
    <property type="entry name" value="HisK_dim/P_dom"/>
</dbReference>
<evidence type="ECO:0000259" key="8">
    <source>
        <dbReference type="PROSITE" id="PS50110"/>
    </source>
</evidence>
<evidence type="ECO:0000313" key="10">
    <source>
        <dbReference type="Proteomes" id="UP000076079"/>
    </source>
</evidence>
<dbReference type="InterPro" id="IPR036890">
    <property type="entry name" value="HATPase_C_sf"/>
</dbReference>
<dbReference type="InterPro" id="IPR005467">
    <property type="entry name" value="His_kinase_dom"/>
</dbReference>
<dbReference type="EC" id="2.7.13.3" evidence="2"/>
<sequence>MNDARVVVWAPGRDGRLTCDVLRDRGFSCLLTRAWSDVLFALHGGTGTLLVAGELLTGDIYSSLEGFLTAQPAWSDLPIIVVGADGEDLSAPHPLQALGNVSLLPRPLVLPTLTSTVQAALRARARQYQVRDLLWQRDEAARRKDEFLAMLAHELRNPLAPLRTGLQVLRLSPSAAMAERMHHLMERQLTNVTRLVDDLLDVSRLTRGVVTLKLRPVDVRDVVHQACEAASAAARETGLTLARDVPQTPLVVMADPVRLDQMVGNLLTNAIRFTQAGGRIDVRAERTGGHVRVGVRDTGQGIAASQLPRVFDLFAQSDRPIDRGQGGLGIGLTVVRSLAELHGGAASIASEGEGRGTEARIDLPLHAETIEAAVTPAEVPHEVEGRRVVIIEDNADAAEALAVYLQRIGHDVTVARDGRSGLDAVQRHRPHAIICDIGLPELDGYEVARRLLAQGLPSQCLLIAVTGYGDVVGRARTRAAGFSHHLTKPADPAALARLIEGTDAACA</sequence>
<gene>
    <name evidence="9" type="primary">luxQ_6</name>
    <name evidence="9" type="ORF">LuPra_01971</name>
</gene>
<dbReference type="Pfam" id="PF02518">
    <property type="entry name" value="HATPase_c"/>
    <property type="match status" value="1"/>
</dbReference>
<dbReference type="PANTHER" id="PTHR43547">
    <property type="entry name" value="TWO-COMPONENT HISTIDINE KINASE"/>
    <property type="match status" value="1"/>
</dbReference>
<dbReference type="CDD" id="cd17580">
    <property type="entry name" value="REC_2_DhkD-like"/>
    <property type="match status" value="1"/>
</dbReference>
<dbReference type="Gene3D" id="3.40.50.2300">
    <property type="match status" value="1"/>
</dbReference>
<dbReference type="CDD" id="cd00082">
    <property type="entry name" value="HisKA"/>
    <property type="match status" value="1"/>
</dbReference>
<proteinExistence type="predicted"/>
<dbReference type="FunFam" id="3.30.565.10:FF:000006">
    <property type="entry name" value="Sensor histidine kinase WalK"/>
    <property type="match status" value="1"/>
</dbReference>
<dbReference type="PANTHER" id="PTHR43547:SF2">
    <property type="entry name" value="HYBRID SIGNAL TRANSDUCTION HISTIDINE KINASE C"/>
    <property type="match status" value="1"/>
</dbReference>
<keyword evidence="5 9" id="KW-0418">Kinase</keyword>
<dbReference type="SUPFAM" id="SSF55874">
    <property type="entry name" value="ATPase domain of HSP90 chaperone/DNA topoisomerase II/histidine kinase"/>
    <property type="match status" value="1"/>
</dbReference>
<name>A0A143PK16_LUTPR</name>
<dbReference type="InterPro" id="IPR011006">
    <property type="entry name" value="CheY-like_superfamily"/>
</dbReference>
<dbReference type="SUPFAM" id="SSF52172">
    <property type="entry name" value="CheY-like"/>
    <property type="match status" value="1"/>
</dbReference>
<dbReference type="InterPro" id="IPR001789">
    <property type="entry name" value="Sig_transdc_resp-reg_receiver"/>
</dbReference>
<dbReference type="STRING" id="1855912.LuPra_01971"/>
<accession>A0A143PK16</accession>
<dbReference type="Gene3D" id="3.30.565.10">
    <property type="entry name" value="Histidine kinase-like ATPase, C-terminal domain"/>
    <property type="match status" value="1"/>
</dbReference>
<organism evidence="9 10">
    <name type="scientific">Luteitalea pratensis</name>
    <dbReference type="NCBI Taxonomy" id="1855912"/>
    <lineage>
        <taxon>Bacteria</taxon>
        <taxon>Pseudomonadati</taxon>
        <taxon>Acidobacteriota</taxon>
        <taxon>Vicinamibacteria</taxon>
        <taxon>Vicinamibacterales</taxon>
        <taxon>Vicinamibacteraceae</taxon>
        <taxon>Luteitalea</taxon>
    </lineage>
</organism>
<dbReference type="AlphaFoldDB" id="A0A143PK16"/>
<dbReference type="InterPro" id="IPR036097">
    <property type="entry name" value="HisK_dim/P_sf"/>
</dbReference>
<evidence type="ECO:0000256" key="3">
    <source>
        <dbReference type="ARBA" id="ARBA00022553"/>
    </source>
</evidence>
<dbReference type="PROSITE" id="PS50109">
    <property type="entry name" value="HIS_KIN"/>
    <property type="match status" value="1"/>
</dbReference>
<evidence type="ECO:0000256" key="2">
    <source>
        <dbReference type="ARBA" id="ARBA00012438"/>
    </source>
</evidence>
<dbReference type="RefSeq" id="WP_110170578.1">
    <property type="nucleotide sequence ID" value="NZ_CP015136.1"/>
</dbReference>
<dbReference type="Gene3D" id="1.10.287.130">
    <property type="match status" value="1"/>
</dbReference>
<evidence type="ECO:0000259" key="7">
    <source>
        <dbReference type="PROSITE" id="PS50109"/>
    </source>
</evidence>
<dbReference type="SMART" id="SM00388">
    <property type="entry name" value="HisKA"/>
    <property type="match status" value="1"/>
</dbReference>
<feature type="modified residue" description="4-aspartylphosphate" evidence="6">
    <location>
        <position position="436"/>
    </location>
</feature>
<dbReference type="InterPro" id="IPR004358">
    <property type="entry name" value="Sig_transdc_His_kin-like_C"/>
</dbReference>
<evidence type="ECO:0000256" key="4">
    <source>
        <dbReference type="ARBA" id="ARBA00022679"/>
    </source>
</evidence>
<dbReference type="PRINTS" id="PR00344">
    <property type="entry name" value="BCTRLSENSOR"/>
</dbReference>
<dbReference type="OrthoDB" id="9812260at2"/>
<feature type="domain" description="Response regulatory" evidence="8">
    <location>
        <begin position="387"/>
        <end position="503"/>
    </location>
</feature>
<dbReference type="Pfam" id="PF00512">
    <property type="entry name" value="HisKA"/>
    <property type="match status" value="1"/>
</dbReference>
<evidence type="ECO:0000256" key="6">
    <source>
        <dbReference type="PROSITE-ProRule" id="PRU00169"/>
    </source>
</evidence>
<comment type="catalytic activity">
    <reaction evidence="1">
        <text>ATP + protein L-histidine = ADP + protein N-phospho-L-histidine.</text>
        <dbReference type="EC" id="2.7.13.3"/>
    </reaction>
</comment>
<dbReference type="InterPro" id="IPR003594">
    <property type="entry name" value="HATPase_dom"/>
</dbReference>
<dbReference type="Proteomes" id="UP000076079">
    <property type="component" value="Chromosome"/>
</dbReference>
<evidence type="ECO:0000313" key="9">
    <source>
        <dbReference type="EMBL" id="AMY08766.1"/>
    </source>
</evidence>
<keyword evidence="4 9" id="KW-0808">Transferase</keyword>
<keyword evidence="10" id="KW-1185">Reference proteome</keyword>
<dbReference type="Pfam" id="PF00072">
    <property type="entry name" value="Response_reg"/>
    <property type="match status" value="1"/>
</dbReference>
<evidence type="ECO:0000256" key="1">
    <source>
        <dbReference type="ARBA" id="ARBA00000085"/>
    </source>
</evidence>
<reference evidence="10" key="2">
    <citation type="submission" date="2016-04" db="EMBL/GenBank/DDBJ databases">
        <title>First Complete Genome Sequence of a Subdivision 6 Acidobacterium.</title>
        <authorList>
            <person name="Huang S."/>
            <person name="Vieira S."/>
            <person name="Bunk B."/>
            <person name="Riedel T."/>
            <person name="Sproeer C."/>
            <person name="Overmann J."/>
        </authorList>
    </citation>
    <scope>NUCLEOTIDE SEQUENCE [LARGE SCALE GENOMIC DNA]</scope>
    <source>
        <strain evidence="10">DSM 100886 HEG_-6_39</strain>
    </source>
</reference>
<reference evidence="9 10" key="1">
    <citation type="journal article" date="2016" name="Genome Announc.">
        <title>First Complete Genome Sequence of a Subdivision 6 Acidobacterium Strain.</title>
        <authorList>
            <person name="Huang S."/>
            <person name="Vieira S."/>
            <person name="Bunk B."/>
            <person name="Riedel T."/>
            <person name="Sproer C."/>
            <person name="Overmann J."/>
        </authorList>
    </citation>
    <scope>NUCLEOTIDE SEQUENCE [LARGE SCALE GENOMIC DNA]</scope>
    <source>
        <strain evidence="10">DSM 100886 HEG_-6_39</strain>
    </source>
</reference>
<feature type="domain" description="Histidine kinase" evidence="7">
    <location>
        <begin position="150"/>
        <end position="367"/>
    </location>
</feature>
<dbReference type="PROSITE" id="PS50110">
    <property type="entry name" value="RESPONSE_REGULATORY"/>
    <property type="match status" value="1"/>
</dbReference>
<dbReference type="GO" id="GO:0000155">
    <property type="term" value="F:phosphorelay sensor kinase activity"/>
    <property type="evidence" value="ECO:0007669"/>
    <property type="project" value="InterPro"/>
</dbReference>